<dbReference type="PROSITE" id="PS00658">
    <property type="entry name" value="FORK_HEAD_2"/>
    <property type="match status" value="1"/>
</dbReference>
<feature type="region of interest" description="Disordered" evidence="13">
    <location>
        <begin position="115"/>
        <end position="140"/>
    </location>
</feature>
<keyword evidence="10 12" id="KW-0539">Nucleus</keyword>
<dbReference type="AlphaFoldDB" id="A0A1J1IP97"/>
<evidence type="ECO:0000256" key="5">
    <source>
        <dbReference type="ARBA" id="ARBA00022782"/>
    </source>
</evidence>
<dbReference type="InterPro" id="IPR047515">
    <property type="entry name" value="FH_FOXL2"/>
</dbReference>
<keyword evidence="3" id="KW-1017">Isopeptide bond</keyword>
<dbReference type="InterPro" id="IPR050211">
    <property type="entry name" value="FOX_domain-containing"/>
</dbReference>
<keyword evidence="16" id="KW-1185">Reference proteome</keyword>
<evidence type="ECO:0000256" key="9">
    <source>
        <dbReference type="ARBA" id="ARBA00023163"/>
    </source>
</evidence>
<evidence type="ECO:0000256" key="13">
    <source>
        <dbReference type="SAM" id="MobiDB-lite"/>
    </source>
</evidence>
<dbReference type="OrthoDB" id="9926427at2759"/>
<evidence type="ECO:0000256" key="1">
    <source>
        <dbReference type="ARBA" id="ARBA00004123"/>
    </source>
</evidence>
<keyword evidence="5" id="KW-0221">Differentiation</keyword>
<dbReference type="SUPFAM" id="SSF46785">
    <property type="entry name" value="Winged helix' DNA-binding domain"/>
    <property type="match status" value="1"/>
</dbReference>
<keyword evidence="9" id="KW-0804">Transcription</keyword>
<dbReference type="Gene3D" id="1.10.10.10">
    <property type="entry name" value="Winged helix-like DNA-binding domain superfamily/Winged helix DNA-binding domain"/>
    <property type="match status" value="1"/>
</dbReference>
<sequence>MTLPENQATYSDPKWPLNFLNMSSKLKHETFSPNIINMAPSSAYEETLKSSVIIPTSILDRESEKYHQNNNNNNNNSNINNNSISNMSVTNSSSSNNVVLKIEEVSNENSNLMIEDRQNTATSSSTASTSTTSERNGNSKPPYSYVALIAMAIANAPNKRATLSEIYNYITQRFPYFEKNKKGWQNSIRHNLSLNECFIKIPREGGGERKGNYWTLDPQYDDMFENGNYRRRRRMKRPYRTGSHFQKIFGDSYGNFGPRGVFPQPAYQTYQPRYDGNPWMSSSQLATYNSCTSRSGYSYSTPLQQPVQSVSLINNSYSGLPNSISDYYLQSVPQSTTSPSLSCTSGPPRRFESTSHAIGSQFYNWDPSLSLQSVVKEESVASCVSSVPLQNVTSSTQQNYQKYVPQP</sequence>
<accession>A0A1J1IP97</accession>
<dbReference type="PROSITE" id="PS00657">
    <property type="entry name" value="FORK_HEAD_1"/>
    <property type="match status" value="1"/>
</dbReference>
<dbReference type="InterPro" id="IPR036390">
    <property type="entry name" value="WH_DNA-bd_sf"/>
</dbReference>
<dbReference type="InterPro" id="IPR001766">
    <property type="entry name" value="Fork_head_dom"/>
</dbReference>
<dbReference type="GO" id="GO:0000978">
    <property type="term" value="F:RNA polymerase II cis-regulatory region sequence-specific DNA binding"/>
    <property type="evidence" value="ECO:0007669"/>
    <property type="project" value="TreeGrafter"/>
</dbReference>
<name>A0A1J1IP97_9DIPT</name>
<dbReference type="InterPro" id="IPR018122">
    <property type="entry name" value="TF_fork_head_CS_1"/>
</dbReference>
<dbReference type="PANTHER" id="PTHR11829">
    <property type="entry name" value="FORKHEAD BOX PROTEIN"/>
    <property type="match status" value="1"/>
</dbReference>
<comment type="subcellular location">
    <subcellularLocation>
        <location evidence="1 12">Nucleus</location>
    </subcellularLocation>
</comment>
<dbReference type="Pfam" id="PF00250">
    <property type="entry name" value="Forkhead"/>
    <property type="match status" value="1"/>
</dbReference>
<keyword evidence="4" id="KW-0597">Phosphoprotein</keyword>
<dbReference type="CDD" id="cd20028">
    <property type="entry name" value="FH_FOXL2"/>
    <property type="match status" value="1"/>
</dbReference>
<evidence type="ECO:0000256" key="11">
    <source>
        <dbReference type="ARBA" id="ARBA00034872"/>
    </source>
</evidence>
<evidence type="ECO:0000256" key="7">
    <source>
        <dbReference type="ARBA" id="ARBA00023015"/>
    </source>
</evidence>
<evidence type="ECO:0000256" key="6">
    <source>
        <dbReference type="ARBA" id="ARBA00022843"/>
    </source>
</evidence>
<keyword evidence="8 12" id="KW-0238">DNA-binding</keyword>
<dbReference type="InterPro" id="IPR030456">
    <property type="entry name" value="TF_fork_head_CS_2"/>
</dbReference>
<dbReference type="GO" id="GO:0030154">
    <property type="term" value="P:cell differentiation"/>
    <property type="evidence" value="ECO:0007669"/>
    <property type="project" value="UniProtKB-KW"/>
</dbReference>
<feature type="compositionally biased region" description="Low complexity" evidence="13">
    <location>
        <begin position="120"/>
        <end position="133"/>
    </location>
</feature>
<feature type="region of interest" description="Disordered" evidence="13">
    <location>
        <begin position="66"/>
        <end position="92"/>
    </location>
</feature>
<keyword evidence="2" id="KW-0217">Developmental protein</keyword>
<evidence type="ECO:0000313" key="16">
    <source>
        <dbReference type="Proteomes" id="UP000183832"/>
    </source>
</evidence>
<keyword evidence="6" id="KW-0832">Ubl conjugation</keyword>
<dbReference type="Proteomes" id="UP000183832">
    <property type="component" value="Unassembled WGS sequence"/>
</dbReference>
<dbReference type="GO" id="GO:0000981">
    <property type="term" value="F:DNA-binding transcription factor activity, RNA polymerase II-specific"/>
    <property type="evidence" value="ECO:0007669"/>
    <property type="project" value="TreeGrafter"/>
</dbReference>
<keyword evidence="7" id="KW-0805">Transcription regulation</keyword>
<evidence type="ECO:0000259" key="14">
    <source>
        <dbReference type="PROSITE" id="PS50039"/>
    </source>
</evidence>
<dbReference type="FunFam" id="1.10.10.10:FF:000016">
    <property type="entry name" value="Forkhead box protein I1"/>
    <property type="match status" value="1"/>
</dbReference>
<gene>
    <name evidence="15" type="ORF">CLUMA_CG014404</name>
</gene>
<dbReference type="PROSITE" id="PS50039">
    <property type="entry name" value="FORK_HEAD_3"/>
    <property type="match status" value="1"/>
</dbReference>
<dbReference type="PANTHER" id="PTHR11829:SF411">
    <property type="entry name" value="FORKHEAD BOX PROTEIN L2"/>
    <property type="match status" value="1"/>
</dbReference>
<evidence type="ECO:0000256" key="10">
    <source>
        <dbReference type="ARBA" id="ARBA00023242"/>
    </source>
</evidence>
<dbReference type="GO" id="GO:0009653">
    <property type="term" value="P:anatomical structure morphogenesis"/>
    <property type="evidence" value="ECO:0007669"/>
    <property type="project" value="TreeGrafter"/>
</dbReference>
<evidence type="ECO:0000313" key="15">
    <source>
        <dbReference type="EMBL" id="CRL01554.1"/>
    </source>
</evidence>
<feature type="domain" description="Fork-head" evidence="14">
    <location>
        <begin position="140"/>
        <end position="234"/>
    </location>
</feature>
<evidence type="ECO:0000256" key="4">
    <source>
        <dbReference type="ARBA" id="ARBA00022553"/>
    </source>
</evidence>
<dbReference type="InterPro" id="IPR036388">
    <property type="entry name" value="WH-like_DNA-bd_sf"/>
</dbReference>
<dbReference type="EMBL" id="CVRI01000055">
    <property type="protein sequence ID" value="CRL01554.1"/>
    <property type="molecule type" value="Genomic_DNA"/>
</dbReference>
<evidence type="ECO:0000256" key="12">
    <source>
        <dbReference type="PROSITE-ProRule" id="PRU00089"/>
    </source>
</evidence>
<proteinExistence type="predicted"/>
<dbReference type="SMART" id="SM00339">
    <property type="entry name" value="FH"/>
    <property type="match status" value="1"/>
</dbReference>
<feature type="compositionally biased region" description="Low complexity" evidence="13">
    <location>
        <begin position="69"/>
        <end position="92"/>
    </location>
</feature>
<evidence type="ECO:0000256" key="3">
    <source>
        <dbReference type="ARBA" id="ARBA00022499"/>
    </source>
</evidence>
<evidence type="ECO:0000256" key="8">
    <source>
        <dbReference type="ARBA" id="ARBA00023125"/>
    </source>
</evidence>
<dbReference type="STRING" id="568069.A0A1J1IP97"/>
<evidence type="ECO:0000256" key="2">
    <source>
        <dbReference type="ARBA" id="ARBA00022473"/>
    </source>
</evidence>
<protein>
    <recommendedName>
        <fullName evidence="11">Forkhead box protein L2</fullName>
    </recommendedName>
</protein>
<organism evidence="15 16">
    <name type="scientific">Clunio marinus</name>
    <dbReference type="NCBI Taxonomy" id="568069"/>
    <lineage>
        <taxon>Eukaryota</taxon>
        <taxon>Metazoa</taxon>
        <taxon>Ecdysozoa</taxon>
        <taxon>Arthropoda</taxon>
        <taxon>Hexapoda</taxon>
        <taxon>Insecta</taxon>
        <taxon>Pterygota</taxon>
        <taxon>Neoptera</taxon>
        <taxon>Endopterygota</taxon>
        <taxon>Diptera</taxon>
        <taxon>Nematocera</taxon>
        <taxon>Chironomoidea</taxon>
        <taxon>Chironomidae</taxon>
        <taxon>Clunio</taxon>
    </lineage>
</organism>
<dbReference type="PRINTS" id="PR00053">
    <property type="entry name" value="FORKHEAD"/>
</dbReference>
<reference evidence="15 16" key="1">
    <citation type="submission" date="2015-04" db="EMBL/GenBank/DDBJ databases">
        <authorList>
            <person name="Syromyatnikov M.Y."/>
            <person name="Popov V.N."/>
        </authorList>
    </citation>
    <scope>NUCLEOTIDE SEQUENCE [LARGE SCALE GENOMIC DNA]</scope>
</reference>
<feature type="DNA-binding region" description="Fork-head" evidence="12">
    <location>
        <begin position="140"/>
        <end position="234"/>
    </location>
</feature>
<dbReference type="GO" id="GO:0005634">
    <property type="term" value="C:nucleus"/>
    <property type="evidence" value="ECO:0007669"/>
    <property type="project" value="UniProtKB-SubCell"/>
</dbReference>